<sequence length="80" mass="9476">MGEQKETAVLLKDVLDDKELGQRMDTWFDRQGLKTYQCEDKFVLRDLNGNLEDTFNEDDLIAEYRFQVANSKIPKKCREE</sequence>
<evidence type="ECO:0000313" key="1">
    <source>
        <dbReference type="EMBL" id="SHF54318.1"/>
    </source>
</evidence>
<gene>
    <name evidence="1" type="ORF">SAMN02745158_04162</name>
</gene>
<reference evidence="1 2" key="1">
    <citation type="submission" date="2016-11" db="EMBL/GenBank/DDBJ databases">
        <authorList>
            <person name="Jaros S."/>
            <person name="Januszkiewicz K."/>
            <person name="Wedrychowicz H."/>
        </authorList>
    </citation>
    <scope>NUCLEOTIDE SEQUENCE [LARGE SCALE GENOMIC DNA]</scope>
    <source>
        <strain evidence="1 2">DSM 17459</strain>
    </source>
</reference>
<name>A0A1M5CHW9_9CLOT</name>
<keyword evidence="2" id="KW-1185">Reference proteome</keyword>
<dbReference type="RefSeq" id="WP_072854687.1">
    <property type="nucleotide sequence ID" value="NZ_FQVI01000040.1"/>
</dbReference>
<organism evidence="1 2">
    <name type="scientific">Lactonifactor longoviformis DSM 17459</name>
    <dbReference type="NCBI Taxonomy" id="1122155"/>
    <lineage>
        <taxon>Bacteria</taxon>
        <taxon>Bacillati</taxon>
        <taxon>Bacillota</taxon>
        <taxon>Clostridia</taxon>
        <taxon>Eubacteriales</taxon>
        <taxon>Clostridiaceae</taxon>
        <taxon>Lactonifactor</taxon>
    </lineage>
</organism>
<dbReference type="Proteomes" id="UP000184245">
    <property type="component" value="Unassembled WGS sequence"/>
</dbReference>
<evidence type="ECO:0000313" key="2">
    <source>
        <dbReference type="Proteomes" id="UP000184245"/>
    </source>
</evidence>
<dbReference type="OrthoDB" id="9880275at2"/>
<dbReference type="AlphaFoldDB" id="A0A1M5CHW9"/>
<accession>A0A1M5CHW9</accession>
<proteinExistence type="predicted"/>
<protein>
    <submittedName>
        <fullName evidence="1">Uncharacterized protein</fullName>
    </submittedName>
</protein>
<dbReference type="EMBL" id="FQVI01000040">
    <property type="protein sequence ID" value="SHF54318.1"/>
    <property type="molecule type" value="Genomic_DNA"/>
</dbReference>